<dbReference type="AlphaFoldDB" id="A0A4S3JCB6"/>
<feature type="region of interest" description="Disordered" evidence="6">
    <location>
        <begin position="67"/>
        <end position="124"/>
    </location>
</feature>
<accession>A0A4S3JCB6</accession>
<keyword evidence="4" id="KW-0804">Transcription</keyword>
<gene>
    <name evidence="8" type="ORF">ATNIH1004_005995</name>
    <name evidence="9" type="ORF">EYZ11_009798</name>
</gene>
<dbReference type="Proteomes" id="UP000308092">
    <property type="component" value="Unassembled WGS sequence"/>
</dbReference>
<dbReference type="GO" id="GO:0045944">
    <property type="term" value="P:positive regulation of transcription by RNA polymerase II"/>
    <property type="evidence" value="ECO:0007669"/>
    <property type="project" value="TreeGrafter"/>
</dbReference>
<sequence>MRKNIRLDSLPSNRQIASKDCRFCTKRRIKCDRSIPRCRKCISRGLCCPGFDRMPLKWDQGVASRGKLAGRTHPVPLCGESKDHERLSDAPSSPNNPTSSHDPGTLTLTRCKSPPRSSSTLIPSPTNDLDIVNHCSSAALSDNLLNHFHIEVAARLTWLDSSNNPWRSMVLPFAQQSLCLRLSVLGLAAAHLSVTSASGDSEKQALLQINHNLRETSLCALNNKIRSELGRDYATEDDNSEGSSLIEMLATMLVLCYGETLVPYSTDWSLHLRACRAIIDRQRLRGRQEDPQGPVAKFLVKEVADLETFGNFSVFTRGQGTIAPLPPPSLLEGQFWAFTSLLREITVVERQRYDLSRKGRRPPDIDMIIWRTKIEQAYAQTCTGTTSISAGEEHTRKKFEAVIRAHYYSSLIYCYQALASVEEASQAIGYYISLLFDEIQFIAVGPTRIFSHNIFFPLFIAGTEYGADEHGQSIIQALFLEAITTSGFWCNHSALQFLRAFWARTESQRTWKWITYARENEQHIGPFLVF</sequence>
<evidence type="ECO:0000256" key="1">
    <source>
        <dbReference type="ARBA" id="ARBA00004123"/>
    </source>
</evidence>
<dbReference type="GO" id="GO:0000981">
    <property type="term" value="F:DNA-binding transcription factor activity, RNA polymerase II-specific"/>
    <property type="evidence" value="ECO:0007669"/>
    <property type="project" value="InterPro"/>
</dbReference>
<organism evidence="9 10">
    <name type="scientific">Aspergillus tanneri</name>
    <dbReference type="NCBI Taxonomy" id="1220188"/>
    <lineage>
        <taxon>Eukaryota</taxon>
        <taxon>Fungi</taxon>
        <taxon>Dikarya</taxon>
        <taxon>Ascomycota</taxon>
        <taxon>Pezizomycotina</taxon>
        <taxon>Eurotiomycetes</taxon>
        <taxon>Eurotiomycetidae</taxon>
        <taxon>Eurotiales</taxon>
        <taxon>Aspergillaceae</taxon>
        <taxon>Aspergillus</taxon>
        <taxon>Aspergillus subgen. Circumdati</taxon>
    </lineage>
</organism>
<dbReference type="InterPro" id="IPR001138">
    <property type="entry name" value="Zn2Cys6_DnaBD"/>
</dbReference>
<reference evidence="8 11" key="2">
    <citation type="submission" date="2019-08" db="EMBL/GenBank/DDBJ databases">
        <title>The genome sequence of a newly discovered highly antifungal drug resistant Aspergillus species, Aspergillus tanneri NIH 1004.</title>
        <authorList>
            <person name="Mounaud S."/>
            <person name="Singh I."/>
            <person name="Joardar V."/>
            <person name="Pakala S."/>
            <person name="Pakala S."/>
            <person name="Venepally P."/>
            <person name="Chung J.K."/>
            <person name="Losada L."/>
            <person name="Nierman W.C."/>
        </authorList>
    </citation>
    <scope>NUCLEOTIDE SEQUENCE [LARGE SCALE GENOMIC DNA]</scope>
    <source>
        <strain evidence="8 11">NIH1004</strain>
    </source>
</reference>
<protein>
    <recommendedName>
        <fullName evidence="7">Zn(2)-C6 fungal-type domain-containing protein</fullName>
    </recommendedName>
</protein>
<evidence type="ECO:0000313" key="11">
    <source>
        <dbReference type="Proteomes" id="UP000324241"/>
    </source>
</evidence>
<evidence type="ECO:0000256" key="6">
    <source>
        <dbReference type="SAM" id="MobiDB-lite"/>
    </source>
</evidence>
<dbReference type="EMBL" id="QUQM01000004">
    <property type="protein sequence ID" value="KAA8647304.1"/>
    <property type="molecule type" value="Genomic_DNA"/>
</dbReference>
<dbReference type="PANTHER" id="PTHR37534">
    <property type="entry name" value="TRANSCRIPTIONAL ACTIVATOR PROTEIN UGA3"/>
    <property type="match status" value="1"/>
</dbReference>
<keyword evidence="5" id="KW-0539">Nucleus</keyword>
<reference evidence="9 10" key="1">
    <citation type="submission" date="2019-03" db="EMBL/GenBank/DDBJ databases">
        <title>The genome sequence of a newly discovered highly antifungal drug resistant Aspergillus species, Aspergillus tanneri NIH 1004.</title>
        <authorList>
            <person name="Mounaud S."/>
            <person name="Singh I."/>
            <person name="Joardar V."/>
            <person name="Pakala S."/>
            <person name="Pakala S."/>
            <person name="Venepally P."/>
            <person name="Hoover J."/>
            <person name="Nierman W."/>
            <person name="Chung J."/>
            <person name="Losada L."/>
        </authorList>
    </citation>
    <scope>NUCLEOTIDE SEQUENCE [LARGE SCALE GENOMIC DNA]</scope>
    <source>
        <strain evidence="9 10">NIH1004</strain>
    </source>
</reference>
<dbReference type="VEuPathDB" id="FungiDB:EYZ11_009798"/>
<dbReference type="Proteomes" id="UP000324241">
    <property type="component" value="Unassembled WGS sequence"/>
</dbReference>
<evidence type="ECO:0000256" key="4">
    <source>
        <dbReference type="ARBA" id="ARBA00023163"/>
    </source>
</evidence>
<comment type="caution">
    <text evidence="9">The sequence shown here is derived from an EMBL/GenBank/DDBJ whole genome shotgun (WGS) entry which is preliminary data.</text>
</comment>
<dbReference type="InterPro" id="IPR021858">
    <property type="entry name" value="Fun_TF"/>
</dbReference>
<evidence type="ECO:0000313" key="9">
    <source>
        <dbReference type="EMBL" id="THC90731.1"/>
    </source>
</evidence>
<evidence type="ECO:0000313" key="10">
    <source>
        <dbReference type="Proteomes" id="UP000308092"/>
    </source>
</evidence>
<dbReference type="CDD" id="cd00067">
    <property type="entry name" value="GAL4"/>
    <property type="match status" value="1"/>
</dbReference>
<keyword evidence="2" id="KW-0805">Transcription regulation</keyword>
<name>A0A4S3JCB6_9EURO</name>
<proteinExistence type="predicted"/>
<evidence type="ECO:0000256" key="3">
    <source>
        <dbReference type="ARBA" id="ARBA00023125"/>
    </source>
</evidence>
<dbReference type="GO" id="GO:0000976">
    <property type="term" value="F:transcription cis-regulatory region binding"/>
    <property type="evidence" value="ECO:0007669"/>
    <property type="project" value="TreeGrafter"/>
</dbReference>
<keyword evidence="10" id="KW-1185">Reference proteome</keyword>
<comment type="subcellular location">
    <subcellularLocation>
        <location evidence="1">Nucleus</location>
    </subcellularLocation>
</comment>
<dbReference type="EMBL" id="SOSA01000487">
    <property type="protein sequence ID" value="THC90731.1"/>
    <property type="molecule type" value="Genomic_DNA"/>
</dbReference>
<dbReference type="OrthoDB" id="3251668at2759"/>
<dbReference type="InterPro" id="IPR036864">
    <property type="entry name" value="Zn2-C6_fun-type_DNA-bd_sf"/>
</dbReference>
<dbReference type="RefSeq" id="XP_033426665.1">
    <property type="nucleotide sequence ID" value="XM_033570633.1"/>
</dbReference>
<dbReference type="Pfam" id="PF00172">
    <property type="entry name" value="Zn_clus"/>
    <property type="match status" value="1"/>
</dbReference>
<dbReference type="GeneID" id="54328697"/>
<evidence type="ECO:0000256" key="2">
    <source>
        <dbReference type="ARBA" id="ARBA00023015"/>
    </source>
</evidence>
<keyword evidence="3" id="KW-0238">DNA-binding</keyword>
<dbReference type="SUPFAM" id="SSF57701">
    <property type="entry name" value="Zn2/Cys6 DNA-binding domain"/>
    <property type="match status" value="1"/>
</dbReference>
<evidence type="ECO:0000259" key="7">
    <source>
        <dbReference type="PROSITE" id="PS50048"/>
    </source>
</evidence>
<dbReference type="GO" id="GO:0008270">
    <property type="term" value="F:zinc ion binding"/>
    <property type="evidence" value="ECO:0007669"/>
    <property type="project" value="InterPro"/>
</dbReference>
<dbReference type="PANTHER" id="PTHR37534:SF17">
    <property type="entry name" value="ZN(2)-C6 FUNGAL-TYPE DOMAIN-CONTAINING PROTEIN"/>
    <property type="match status" value="1"/>
</dbReference>
<feature type="domain" description="Zn(2)-C6 fungal-type" evidence="7">
    <location>
        <begin position="20"/>
        <end position="48"/>
    </location>
</feature>
<feature type="compositionally biased region" description="Polar residues" evidence="6">
    <location>
        <begin position="90"/>
        <end position="124"/>
    </location>
</feature>
<dbReference type="Pfam" id="PF11951">
    <property type="entry name" value="Fungal_trans_2"/>
    <property type="match status" value="1"/>
</dbReference>
<dbReference type="PROSITE" id="PS50048">
    <property type="entry name" value="ZN2_CY6_FUNGAL_2"/>
    <property type="match status" value="1"/>
</dbReference>
<evidence type="ECO:0000256" key="5">
    <source>
        <dbReference type="ARBA" id="ARBA00023242"/>
    </source>
</evidence>
<evidence type="ECO:0000313" key="8">
    <source>
        <dbReference type="EMBL" id="KAA8647304.1"/>
    </source>
</evidence>
<dbReference type="GO" id="GO:0005634">
    <property type="term" value="C:nucleus"/>
    <property type="evidence" value="ECO:0007669"/>
    <property type="project" value="UniProtKB-SubCell"/>
</dbReference>